<dbReference type="AlphaFoldDB" id="A0AAD9HM37"/>
<keyword evidence="3" id="KW-1185">Reference proteome</keyword>
<dbReference type="EMBL" id="MU842838">
    <property type="protein sequence ID" value="KAK2031666.1"/>
    <property type="molecule type" value="Genomic_DNA"/>
</dbReference>
<evidence type="ECO:0000313" key="3">
    <source>
        <dbReference type="Proteomes" id="UP001232148"/>
    </source>
</evidence>
<feature type="compositionally biased region" description="Polar residues" evidence="1">
    <location>
        <begin position="1"/>
        <end position="17"/>
    </location>
</feature>
<proteinExistence type="predicted"/>
<evidence type="ECO:0000256" key="1">
    <source>
        <dbReference type="SAM" id="MobiDB-lite"/>
    </source>
</evidence>
<reference evidence="2" key="1">
    <citation type="submission" date="2021-06" db="EMBL/GenBank/DDBJ databases">
        <title>Comparative genomics, transcriptomics and evolutionary studies reveal genomic signatures of adaptation to plant cell wall in hemibiotrophic fungi.</title>
        <authorList>
            <consortium name="DOE Joint Genome Institute"/>
            <person name="Baroncelli R."/>
            <person name="Diaz J.F."/>
            <person name="Benocci T."/>
            <person name="Peng M."/>
            <person name="Battaglia E."/>
            <person name="Haridas S."/>
            <person name="Andreopoulos W."/>
            <person name="Labutti K."/>
            <person name="Pangilinan J."/>
            <person name="Floch G.L."/>
            <person name="Makela M.R."/>
            <person name="Henrissat B."/>
            <person name="Grigoriev I.V."/>
            <person name="Crouch J.A."/>
            <person name="De Vries R.P."/>
            <person name="Sukno S.A."/>
            <person name="Thon M.R."/>
        </authorList>
    </citation>
    <scope>NUCLEOTIDE SEQUENCE</scope>
    <source>
        <strain evidence="2">MAFF235873</strain>
    </source>
</reference>
<dbReference type="Proteomes" id="UP001232148">
    <property type="component" value="Unassembled WGS sequence"/>
</dbReference>
<feature type="region of interest" description="Disordered" evidence="1">
    <location>
        <begin position="1"/>
        <end position="40"/>
    </location>
</feature>
<evidence type="ECO:0000313" key="2">
    <source>
        <dbReference type="EMBL" id="KAK2031666.1"/>
    </source>
</evidence>
<comment type="caution">
    <text evidence="2">The sequence shown here is derived from an EMBL/GenBank/DDBJ whole genome shotgun (WGS) entry which is preliminary data.</text>
</comment>
<protein>
    <submittedName>
        <fullName evidence="2">Uncharacterized protein</fullName>
    </submittedName>
</protein>
<sequence length="69" mass="7702">MAPNSNRRFSFTLSPASKATKRVMAQRQTDNRRSFDSQASSSTLGAIPVVQVERYLTAPATRWTTANRI</sequence>
<name>A0AAD9HM37_9PEZI</name>
<organism evidence="2 3">
    <name type="scientific">Colletotrichum zoysiae</name>
    <dbReference type="NCBI Taxonomy" id="1216348"/>
    <lineage>
        <taxon>Eukaryota</taxon>
        <taxon>Fungi</taxon>
        <taxon>Dikarya</taxon>
        <taxon>Ascomycota</taxon>
        <taxon>Pezizomycotina</taxon>
        <taxon>Sordariomycetes</taxon>
        <taxon>Hypocreomycetidae</taxon>
        <taxon>Glomerellales</taxon>
        <taxon>Glomerellaceae</taxon>
        <taxon>Colletotrichum</taxon>
        <taxon>Colletotrichum graminicola species complex</taxon>
    </lineage>
</organism>
<gene>
    <name evidence="2" type="ORF">LX32DRAFT_691527</name>
</gene>
<accession>A0AAD9HM37</accession>